<protein>
    <submittedName>
        <fullName evidence="2">Uncharacterized protein</fullName>
    </submittedName>
</protein>
<name>A0AC34G1Y0_9BILA</name>
<evidence type="ECO:0000313" key="2">
    <source>
        <dbReference type="WBParaSite" id="ES5_v2.g23757.t1"/>
    </source>
</evidence>
<dbReference type="WBParaSite" id="ES5_v2.g23757.t1">
    <property type="protein sequence ID" value="ES5_v2.g23757.t1"/>
    <property type="gene ID" value="ES5_v2.g23757"/>
</dbReference>
<reference evidence="2" key="1">
    <citation type="submission" date="2022-11" db="UniProtKB">
        <authorList>
            <consortium name="WormBaseParasite"/>
        </authorList>
    </citation>
    <scope>IDENTIFICATION</scope>
</reference>
<proteinExistence type="predicted"/>
<organism evidence="1 2">
    <name type="scientific">Panagrolaimus sp. ES5</name>
    <dbReference type="NCBI Taxonomy" id="591445"/>
    <lineage>
        <taxon>Eukaryota</taxon>
        <taxon>Metazoa</taxon>
        <taxon>Ecdysozoa</taxon>
        <taxon>Nematoda</taxon>
        <taxon>Chromadorea</taxon>
        <taxon>Rhabditida</taxon>
        <taxon>Tylenchina</taxon>
        <taxon>Panagrolaimomorpha</taxon>
        <taxon>Panagrolaimoidea</taxon>
        <taxon>Panagrolaimidae</taxon>
        <taxon>Panagrolaimus</taxon>
    </lineage>
</organism>
<dbReference type="Proteomes" id="UP000887579">
    <property type="component" value="Unplaced"/>
</dbReference>
<accession>A0AC34G1Y0</accession>
<evidence type="ECO:0000313" key="1">
    <source>
        <dbReference type="Proteomes" id="UP000887579"/>
    </source>
</evidence>
<sequence>MSKSAEDRTSKNSARRKRTQSVSSIAPKFKLSSKEPSIVCQIVNGEYLLRLTNENDYSAKINVRHGQTNLGNAELEVGAVMELKIGKKFKESNLVVEYAPKDGHLECKYTRFLLK</sequence>